<dbReference type="NCBIfam" id="TIGR00229">
    <property type="entry name" value="sensory_box"/>
    <property type="match status" value="2"/>
</dbReference>
<dbReference type="InterPro" id="IPR000700">
    <property type="entry name" value="PAS-assoc_C"/>
</dbReference>
<keyword evidence="2 4" id="KW-0807">Transducer</keyword>
<evidence type="ECO:0000313" key="12">
    <source>
        <dbReference type="Proteomes" id="UP000003704"/>
    </source>
</evidence>
<dbReference type="Proteomes" id="UP000003704">
    <property type="component" value="Unassembled WGS sequence"/>
</dbReference>
<dbReference type="InterPro" id="IPR004090">
    <property type="entry name" value="Chemotax_Me-accpt_rcpt"/>
</dbReference>
<feature type="compositionally biased region" description="Basic residues" evidence="6">
    <location>
        <begin position="27"/>
        <end position="41"/>
    </location>
</feature>
<evidence type="ECO:0000259" key="7">
    <source>
        <dbReference type="PROSITE" id="PS50111"/>
    </source>
</evidence>
<feature type="coiled-coil region" evidence="5">
    <location>
        <begin position="608"/>
        <end position="645"/>
    </location>
</feature>
<feature type="compositionally biased region" description="Low complexity" evidence="6">
    <location>
        <begin position="42"/>
        <end position="53"/>
    </location>
</feature>
<dbReference type="EMBL" id="AKGD01000003">
    <property type="protein sequence ID" value="EIT68471.1"/>
    <property type="molecule type" value="Genomic_DNA"/>
</dbReference>
<sequence>MKKKSSAAAKASSKAKPKVASRAASQPKKKLASRPAARAKSRPGPVGGAKARAAGGGHAGKLAREVAELRAHIVAIRRLRAYAELSMIGEIVDLNDNFAQLMGYARADLLGRNITSFMEAGWQRSEARGFWEQLSRGESVAGRYLLQVGGGREICMQANFNPVVESGALLHIAVYATDVTDQARQMAEYAGQLQAIGRSQAVIHFTLDGHILEANDNFLTTTGYRLDEIVGQHHAMFVDPMERSSAGYKAFWDKLSRGEYDAGQYRRVAKGGRELWLQASYNAILDSSGRPIKVVKYASDITAQVQASHALTAAVEQTQAVVMAAGEGDLSRRIPLDGKDGMIRSLCDGVNTMLDGIESATHRERVQAAENLRIRMALDNVNTNVMIANKDREIIYVNKSIEQMLLVAEADLRKQLPQFDARRLLGANIDVFHRHPEHQRHALDNLRDTLRSQIKVGGRTFTLTVNPIVGEAGERLGTVVEWADRTVEVSIESEIGGIVQAAANGDFSRRVTLDGKEGFFRQLAESMNHLLETSSSGLDEVARVLGALAHGDLTQTISGGYQGTFGKLRDDANQTVEQLTQIVSQIKTATDTINVAAREIANGNNDLSARTEQQAASLEETASSMEELTSTVKQNAENAKQANQLAMGASEVARRGGSVVSEVVTTMNAINESSKKIVDIISVIDGIAFQTNILALNAAVEAARAGEQGRGFAVVAAEVRSLAQRSAAAAKEIKGLIGDSVEKVGNGSKLVEQAGRTMDEIVTSVKRVTDIMSEISAASQEQSQGIEQVNQTITQMDEVTQQNAALVEEASAAARSLEEQASGLAESVSQFRLEEGAAAAAKPQPRVVASSAPPRPAARPPVGKPAAAKPAPGRSNGVHSLNGKSNGKAHPIAGSGAEQWTEF</sequence>
<evidence type="ECO:0000313" key="11">
    <source>
        <dbReference type="EMBL" id="EIT68471.1"/>
    </source>
</evidence>
<feature type="domain" description="Methyl-accepting transducer" evidence="7">
    <location>
        <begin position="589"/>
        <end position="818"/>
    </location>
</feature>
<feature type="coiled-coil region" evidence="5">
    <location>
        <begin position="789"/>
        <end position="827"/>
    </location>
</feature>
<evidence type="ECO:0000256" key="6">
    <source>
        <dbReference type="SAM" id="MobiDB-lite"/>
    </source>
</evidence>
<feature type="region of interest" description="Disordered" evidence="6">
    <location>
        <begin position="836"/>
        <end position="903"/>
    </location>
</feature>
<dbReference type="GO" id="GO:0006935">
    <property type="term" value="P:chemotaxis"/>
    <property type="evidence" value="ECO:0007669"/>
    <property type="project" value="InterPro"/>
</dbReference>
<keyword evidence="5" id="KW-0175">Coiled coil</keyword>
<evidence type="ECO:0000256" key="1">
    <source>
        <dbReference type="ARBA" id="ARBA00022481"/>
    </source>
</evidence>
<evidence type="ECO:0000256" key="4">
    <source>
        <dbReference type="PROSITE-ProRule" id="PRU00284"/>
    </source>
</evidence>
<dbReference type="InterPro" id="IPR000014">
    <property type="entry name" value="PAS"/>
</dbReference>
<dbReference type="SMART" id="SM00283">
    <property type="entry name" value="MA"/>
    <property type="match status" value="1"/>
</dbReference>
<dbReference type="SMART" id="SM00091">
    <property type="entry name" value="PAS"/>
    <property type="match status" value="3"/>
</dbReference>
<dbReference type="FunFam" id="3.30.450.20:FF:000075">
    <property type="entry name" value="Methyl-accepting chemotaxis protein"/>
    <property type="match status" value="1"/>
</dbReference>
<dbReference type="InterPro" id="IPR051310">
    <property type="entry name" value="MCP_chemotaxis"/>
</dbReference>
<dbReference type="Pfam" id="PF08447">
    <property type="entry name" value="PAS_3"/>
    <property type="match status" value="1"/>
</dbReference>
<feature type="domain" description="HAMP" evidence="10">
    <location>
        <begin position="532"/>
        <end position="584"/>
    </location>
</feature>
<organism evidence="11 12">
    <name type="scientific">Hydrocarboniphaga effusa AP103</name>
    <dbReference type="NCBI Taxonomy" id="1172194"/>
    <lineage>
        <taxon>Bacteria</taxon>
        <taxon>Pseudomonadati</taxon>
        <taxon>Pseudomonadota</taxon>
        <taxon>Gammaproteobacteria</taxon>
        <taxon>Nevskiales</taxon>
        <taxon>Nevskiaceae</taxon>
        <taxon>Hydrocarboniphaga</taxon>
    </lineage>
</organism>
<evidence type="ECO:0008006" key="13">
    <source>
        <dbReference type="Google" id="ProtNLM"/>
    </source>
</evidence>
<dbReference type="InterPro" id="IPR004089">
    <property type="entry name" value="MCPsignal_dom"/>
</dbReference>
<evidence type="ECO:0000259" key="10">
    <source>
        <dbReference type="PROSITE" id="PS50885"/>
    </source>
</evidence>
<dbReference type="PROSITE" id="PS50113">
    <property type="entry name" value="PAC"/>
    <property type="match status" value="1"/>
</dbReference>
<dbReference type="Pfam" id="PF13426">
    <property type="entry name" value="PAS_9"/>
    <property type="match status" value="1"/>
</dbReference>
<comment type="similarity">
    <text evidence="3">Belongs to the methyl-accepting chemotaxis (MCP) protein family.</text>
</comment>
<dbReference type="OrthoDB" id="9765776at2"/>
<dbReference type="SUPFAM" id="SSF55785">
    <property type="entry name" value="PYP-like sensor domain (PAS domain)"/>
    <property type="match status" value="3"/>
</dbReference>
<dbReference type="AlphaFoldDB" id="I8HYG0"/>
<dbReference type="PRINTS" id="PR00260">
    <property type="entry name" value="CHEMTRNSDUCR"/>
</dbReference>
<dbReference type="GO" id="GO:0004888">
    <property type="term" value="F:transmembrane signaling receptor activity"/>
    <property type="evidence" value="ECO:0007669"/>
    <property type="project" value="InterPro"/>
</dbReference>
<dbReference type="GO" id="GO:0005886">
    <property type="term" value="C:plasma membrane"/>
    <property type="evidence" value="ECO:0007669"/>
    <property type="project" value="TreeGrafter"/>
</dbReference>
<dbReference type="SUPFAM" id="SSF58104">
    <property type="entry name" value="Methyl-accepting chemotaxis protein (MCP) signaling domain"/>
    <property type="match status" value="1"/>
</dbReference>
<dbReference type="SMART" id="SM00304">
    <property type="entry name" value="HAMP"/>
    <property type="match status" value="2"/>
</dbReference>
<feature type="compositionally biased region" description="Low complexity" evidence="6">
    <location>
        <begin position="864"/>
        <end position="875"/>
    </location>
</feature>
<keyword evidence="12" id="KW-1185">Reference proteome</keyword>
<comment type="caution">
    <text evidence="11">The sequence shown here is derived from an EMBL/GenBank/DDBJ whole genome shotgun (WGS) entry which is preliminary data.</text>
</comment>
<dbReference type="PROSITE" id="PS50885">
    <property type="entry name" value="HAMP"/>
    <property type="match status" value="2"/>
</dbReference>
<evidence type="ECO:0000256" key="5">
    <source>
        <dbReference type="SAM" id="Coils"/>
    </source>
</evidence>
<proteinExistence type="inferred from homology"/>
<dbReference type="FunFam" id="1.10.287.950:FF:000002">
    <property type="entry name" value="Methyl-accepting chemotaxis protein"/>
    <property type="match status" value="1"/>
</dbReference>
<evidence type="ECO:0000259" key="9">
    <source>
        <dbReference type="PROSITE" id="PS50113"/>
    </source>
</evidence>
<dbReference type="InterPro" id="IPR001610">
    <property type="entry name" value="PAC"/>
</dbReference>
<evidence type="ECO:0000259" key="8">
    <source>
        <dbReference type="PROSITE" id="PS50112"/>
    </source>
</evidence>
<dbReference type="Gene3D" id="3.30.450.20">
    <property type="entry name" value="PAS domain"/>
    <property type="match status" value="3"/>
</dbReference>
<dbReference type="SMART" id="SM00086">
    <property type="entry name" value="PAC"/>
    <property type="match status" value="2"/>
</dbReference>
<feature type="domain" description="PAC" evidence="9">
    <location>
        <begin position="261"/>
        <end position="313"/>
    </location>
</feature>
<reference evidence="11 12" key="1">
    <citation type="journal article" date="2012" name="J. Bacteriol.">
        <title>Genome Sequence of n-Alkane-Degrading Hydrocarboniphaga effusa Strain AP103T (ATCC BAA-332T).</title>
        <authorList>
            <person name="Chang H.K."/>
            <person name="Zylstra G.J."/>
            <person name="Chae J.C."/>
        </authorList>
    </citation>
    <scope>NUCLEOTIDE SEQUENCE [LARGE SCALE GENOMIC DNA]</scope>
    <source>
        <strain evidence="11 12">AP103</strain>
    </source>
</reference>
<dbReference type="Pfam" id="PF13188">
    <property type="entry name" value="PAS_8"/>
    <property type="match status" value="1"/>
</dbReference>
<protein>
    <recommendedName>
        <fullName evidence="13">Methyl-accepting chemotaxis sensory transducer with Pas/Pac sensor</fullName>
    </recommendedName>
</protein>
<name>I8HYG0_9GAMM</name>
<evidence type="ECO:0000256" key="3">
    <source>
        <dbReference type="ARBA" id="ARBA00029447"/>
    </source>
</evidence>
<accession>I8HYG0</accession>
<feature type="compositionally biased region" description="Pro residues" evidence="6">
    <location>
        <begin position="853"/>
        <end position="863"/>
    </location>
</feature>
<feature type="domain" description="HAMP" evidence="10">
    <location>
        <begin position="309"/>
        <end position="362"/>
    </location>
</feature>
<dbReference type="STRING" id="1172194.WQQ_36660"/>
<feature type="region of interest" description="Disordered" evidence="6">
    <location>
        <begin position="1"/>
        <end position="57"/>
    </location>
</feature>
<dbReference type="PANTHER" id="PTHR43531:SF14">
    <property type="entry name" value="METHYL-ACCEPTING CHEMOTAXIS PROTEIN I-RELATED"/>
    <property type="match status" value="1"/>
</dbReference>
<dbReference type="PANTHER" id="PTHR43531">
    <property type="entry name" value="PROTEIN ICFG"/>
    <property type="match status" value="1"/>
</dbReference>
<dbReference type="InterPro" id="IPR013655">
    <property type="entry name" value="PAS_fold_3"/>
</dbReference>
<dbReference type="RefSeq" id="WP_007186603.1">
    <property type="nucleotide sequence ID" value="NZ_AKGD01000003.1"/>
</dbReference>
<dbReference type="CDD" id="cd11386">
    <property type="entry name" value="MCP_signal"/>
    <property type="match status" value="1"/>
</dbReference>
<dbReference type="Pfam" id="PF00015">
    <property type="entry name" value="MCPsignal"/>
    <property type="match status" value="1"/>
</dbReference>
<dbReference type="PATRIC" id="fig|1172194.4.peg.3558"/>
<dbReference type="InterPro" id="IPR003660">
    <property type="entry name" value="HAMP_dom"/>
</dbReference>
<evidence type="ECO:0000256" key="2">
    <source>
        <dbReference type="ARBA" id="ARBA00023224"/>
    </source>
</evidence>
<feature type="compositionally biased region" description="Low complexity" evidence="6">
    <location>
        <begin position="1"/>
        <end position="12"/>
    </location>
</feature>
<dbReference type="Pfam" id="PF18947">
    <property type="entry name" value="HAMP_2"/>
    <property type="match status" value="1"/>
</dbReference>
<dbReference type="Gene3D" id="1.10.287.950">
    <property type="entry name" value="Methyl-accepting chemotaxis protein"/>
    <property type="match status" value="1"/>
</dbReference>
<gene>
    <name evidence="11" type="ORF">WQQ_36660</name>
</gene>
<dbReference type="GO" id="GO:0007165">
    <property type="term" value="P:signal transduction"/>
    <property type="evidence" value="ECO:0007669"/>
    <property type="project" value="UniProtKB-KW"/>
</dbReference>
<dbReference type="PROSITE" id="PS50111">
    <property type="entry name" value="CHEMOTAXIS_TRANSDUC_2"/>
    <property type="match status" value="1"/>
</dbReference>
<dbReference type="InterPro" id="IPR035965">
    <property type="entry name" value="PAS-like_dom_sf"/>
</dbReference>
<dbReference type="CDD" id="cd00130">
    <property type="entry name" value="PAS"/>
    <property type="match status" value="2"/>
</dbReference>
<feature type="domain" description="PAS" evidence="8">
    <location>
        <begin position="89"/>
        <end position="119"/>
    </location>
</feature>
<keyword evidence="1" id="KW-0488">Methylation</keyword>
<dbReference type="PROSITE" id="PS50112">
    <property type="entry name" value="PAS"/>
    <property type="match status" value="1"/>
</dbReference>